<reference evidence="1 2" key="1">
    <citation type="submission" date="2020-02" db="EMBL/GenBank/DDBJ databases">
        <authorList>
            <person name="Ma Q."/>
            <person name="Huang Y."/>
            <person name="Song X."/>
            <person name="Pei D."/>
        </authorList>
    </citation>
    <scope>NUCLEOTIDE SEQUENCE [LARGE SCALE GENOMIC DNA]</scope>
    <source>
        <strain evidence="1">Sxm20200214</strain>
        <tissue evidence="1">Leaf</tissue>
    </source>
</reference>
<accession>A0A8X7VQR5</accession>
<dbReference type="AlphaFoldDB" id="A0A8X7VQR5"/>
<dbReference type="EMBL" id="JAAMPC010000004">
    <property type="protein sequence ID" value="KAG2315886.1"/>
    <property type="molecule type" value="Genomic_DNA"/>
</dbReference>
<dbReference type="Proteomes" id="UP000886595">
    <property type="component" value="Unassembled WGS sequence"/>
</dbReference>
<evidence type="ECO:0000313" key="2">
    <source>
        <dbReference type="Proteomes" id="UP000886595"/>
    </source>
</evidence>
<proteinExistence type="predicted"/>
<dbReference type="OrthoDB" id="1099759at2759"/>
<keyword evidence="2" id="KW-1185">Reference proteome</keyword>
<comment type="caution">
    <text evidence="1">The sequence shown here is derived from an EMBL/GenBank/DDBJ whole genome shotgun (WGS) entry which is preliminary data.</text>
</comment>
<protein>
    <submittedName>
        <fullName evidence="1">Uncharacterized protein</fullName>
    </submittedName>
</protein>
<sequence length="111" mass="12484">MDVKFRRVKFLGEQTKRGRMVTIETTTSLEELKIMVCEDYGVDPNLVNVEFSYDMVNQRGNPPISISNDRQVCNFVSYIKKGSSTTLCVTFSGTGTGVKEKTNRVLSDEFG</sequence>
<name>A0A8X7VQR5_BRACI</name>
<gene>
    <name evidence="1" type="ORF">Bca52824_019008</name>
</gene>
<evidence type="ECO:0000313" key="1">
    <source>
        <dbReference type="EMBL" id="KAG2315886.1"/>
    </source>
</evidence>
<organism evidence="1 2">
    <name type="scientific">Brassica carinata</name>
    <name type="common">Ethiopian mustard</name>
    <name type="synonym">Abyssinian cabbage</name>
    <dbReference type="NCBI Taxonomy" id="52824"/>
    <lineage>
        <taxon>Eukaryota</taxon>
        <taxon>Viridiplantae</taxon>
        <taxon>Streptophyta</taxon>
        <taxon>Embryophyta</taxon>
        <taxon>Tracheophyta</taxon>
        <taxon>Spermatophyta</taxon>
        <taxon>Magnoliopsida</taxon>
        <taxon>eudicotyledons</taxon>
        <taxon>Gunneridae</taxon>
        <taxon>Pentapetalae</taxon>
        <taxon>rosids</taxon>
        <taxon>malvids</taxon>
        <taxon>Brassicales</taxon>
        <taxon>Brassicaceae</taxon>
        <taxon>Brassiceae</taxon>
        <taxon>Brassica</taxon>
    </lineage>
</organism>